<dbReference type="Proteomes" id="UP000586827">
    <property type="component" value="Unassembled WGS sequence"/>
</dbReference>
<dbReference type="GO" id="GO:0003677">
    <property type="term" value="F:DNA binding"/>
    <property type="evidence" value="ECO:0007669"/>
    <property type="project" value="UniProtKB-KW"/>
</dbReference>
<organism evidence="6 7">
    <name type="scientific">Nocardia uniformis</name>
    <dbReference type="NCBI Taxonomy" id="53432"/>
    <lineage>
        <taxon>Bacteria</taxon>
        <taxon>Bacillati</taxon>
        <taxon>Actinomycetota</taxon>
        <taxon>Actinomycetes</taxon>
        <taxon>Mycobacteriales</taxon>
        <taxon>Nocardiaceae</taxon>
        <taxon>Nocardia</taxon>
    </lineage>
</organism>
<comment type="similarity">
    <text evidence="1">Belongs to the AHA1 family.</text>
</comment>
<name>A0A849BQZ0_9NOCA</name>
<evidence type="ECO:0000256" key="3">
    <source>
        <dbReference type="ARBA" id="ARBA00023125"/>
    </source>
</evidence>
<dbReference type="AlphaFoldDB" id="A0A849BQZ0"/>
<dbReference type="InterPro" id="IPR051081">
    <property type="entry name" value="HTH_MetalResp_TranReg"/>
</dbReference>
<dbReference type="PANTHER" id="PTHR33154">
    <property type="entry name" value="TRANSCRIPTIONAL REGULATOR, ARSR FAMILY"/>
    <property type="match status" value="1"/>
</dbReference>
<sequence>MDQIASALGERARWRIVELLAERPRTVGELAELTGLRQPQTTKHLQTLARAGLVTVFPLGQRRVYALESAPLQSLERRLRELTESTEAHHGERDVIARYRATIDAESAAADRERWADGRTFSFERVLAAPRDTIWRYWTDPDLLASWWAPSPLTITECALEPKPGGRAVLEYREGEQRYRSEGRVHTATEPEHLAFDLSVLDAAGAVSFTGHYDLALAAVPDGTGLRLGLRITETTVEAVPYIAGIETGWCQVLDRLTDTIGKTQHTTTSELTTDKKEAQS</sequence>
<evidence type="ECO:0000256" key="2">
    <source>
        <dbReference type="ARBA" id="ARBA00023015"/>
    </source>
</evidence>
<dbReference type="SUPFAM" id="SSF46785">
    <property type="entry name" value="Winged helix' DNA-binding domain"/>
    <property type="match status" value="1"/>
</dbReference>
<gene>
    <name evidence="6" type="ORF">HLB23_01060</name>
</gene>
<dbReference type="PANTHER" id="PTHR33154:SF33">
    <property type="entry name" value="TRANSCRIPTIONAL REPRESSOR SDPR"/>
    <property type="match status" value="1"/>
</dbReference>
<feature type="domain" description="HTH arsR-type" evidence="5">
    <location>
        <begin position="1"/>
        <end position="87"/>
    </location>
</feature>
<dbReference type="EMBL" id="JABELX010000001">
    <property type="protein sequence ID" value="NNH68484.1"/>
    <property type="molecule type" value="Genomic_DNA"/>
</dbReference>
<dbReference type="Pfam" id="PF08327">
    <property type="entry name" value="AHSA1"/>
    <property type="match status" value="1"/>
</dbReference>
<dbReference type="SMART" id="SM00418">
    <property type="entry name" value="HTH_ARSR"/>
    <property type="match status" value="1"/>
</dbReference>
<dbReference type="InterPro" id="IPR011991">
    <property type="entry name" value="ArsR-like_HTH"/>
</dbReference>
<dbReference type="Pfam" id="PF01022">
    <property type="entry name" value="HTH_5"/>
    <property type="match status" value="1"/>
</dbReference>
<protein>
    <submittedName>
        <fullName evidence="6">Metalloregulator ArsR/SmtB family transcription factor</fullName>
    </submittedName>
</protein>
<keyword evidence="3" id="KW-0238">DNA-binding</keyword>
<dbReference type="NCBIfam" id="NF033788">
    <property type="entry name" value="HTH_metalloreg"/>
    <property type="match status" value="1"/>
</dbReference>
<dbReference type="InterPro" id="IPR013538">
    <property type="entry name" value="ASHA1/2-like_C"/>
</dbReference>
<reference evidence="6 7" key="1">
    <citation type="submission" date="2020-05" db="EMBL/GenBank/DDBJ databases">
        <title>MicrobeNet Type strains.</title>
        <authorList>
            <person name="Nicholson A.C."/>
        </authorList>
    </citation>
    <scope>NUCLEOTIDE SEQUENCE [LARGE SCALE GENOMIC DNA]</scope>
    <source>
        <strain evidence="6 7">JCM 3224</strain>
    </source>
</reference>
<dbReference type="Gene3D" id="3.30.530.20">
    <property type="match status" value="1"/>
</dbReference>
<dbReference type="RefSeq" id="WP_067520493.1">
    <property type="nucleotide sequence ID" value="NZ_JABELX010000001.1"/>
</dbReference>
<dbReference type="GO" id="GO:0003700">
    <property type="term" value="F:DNA-binding transcription factor activity"/>
    <property type="evidence" value="ECO:0007669"/>
    <property type="project" value="InterPro"/>
</dbReference>
<accession>A0A849BQZ0</accession>
<dbReference type="Gene3D" id="1.10.10.10">
    <property type="entry name" value="Winged helix-like DNA-binding domain superfamily/Winged helix DNA-binding domain"/>
    <property type="match status" value="1"/>
</dbReference>
<keyword evidence="4" id="KW-0804">Transcription</keyword>
<dbReference type="CDD" id="cd07814">
    <property type="entry name" value="SRPBCC_CalC_Aha1-like"/>
    <property type="match status" value="1"/>
</dbReference>
<dbReference type="InterPro" id="IPR001845">
    <property type="entry name" value="HTH_ArsR_DNA-bd_dom"/>
</dbReference>
<evidence type="ECO:0000259" key="5">
    <source>
        <dbReference type="PROSITE" id="PS50987"/>
    </source>
</evidence>
<evidence type="ECO:0000256" key="1">
    <source>
        <dbReference type="ARBA" id="ARBA00006817"/>
    </source>
</evidence>
<proteinExistence type="inferred from homology"/>
<keyword evidence="2" id="KW-0805">Transcription regulation</keyword>
<dbReference type="SUPFAM" id="SSF55961">
    <property type="entry name" value="Bet v1-like"/>
    <property type="match status" value="1"/>
</dbReference>
<dbReference type="CDD" id="cd00090">
    <property type="entry name" value="HTH_ARSR"/>
    <property type="match status" value="1"/>
</dbReference>
<dbReference type="InterPro" id="IPR036390">
    <property type="entry name" value="WH_DNA-bd_sf"/>
</dbReference>
<evidence type="ECO:0000313" key="7">
    <source>
        <dbReference type="Proteomes" id="UP000586827"/>
    </source>
</evidence>
<comment type="caution">
    <text evidence="6">The sequence shown here is derived from an EMBL/GenBank/DDBJ whole genome shotgun (WGS) entry which is preliminary data.</text>
</comment>
<keyword evidence="7" id="KW-1185">Reference proteome</keyword>
<dbReference type="InterPro" id="IPR023393">
    <property type="entry name" value="START-like_dom_sf"/>
</dbReference>
<dbReference type="InterPro" id="IPR036388">
    <property type="entry name" value="WH-like_DNA-bd_sf"/>
</dbReference>
<dbReference type="PROSITE" id="PS50987">
    <property type="entry name" value="HTH_ARSR_2"/>
    <property type="match status" value="1"/>
</dbReference>
<evidence type="ECO:0000256" key="4">
    <source>
        <dbReference type="ARBA" id="ARBA00023163"/>
    </source>
</evidence>
<evidence type="ECO:0000313" key="6">
    <source>
        <dbReference type="EMBL" id="NNH68484.1"/>
    </source>
</evidence>